<evidence type="ECO:0000256" key="1">
    <source>
        <dbReference type="PROSITE-ProRule" id="PRU00489"/>
    </source>
</evidence>
<sequence>MSFSMSALQQYPAPSQTTTAGPGEFDIIVMDPPWPNRSVRRSRQYQTTDGSAGPIEALKTSLGQHIGPSGIVACWITNKAAVRETALDLFAAWGLTLIEEWAWLKVTRNGDSMCSLDGTWRKPYEILLLGCRDAVVHKVSAQPDADISGTRRRVIAAVPDLHSRKPNLKELLERLFFGEGKSYRAVELFARNLTAGWWAWGDEVLKYNDTETWSRPCDE</sequence>
<dbReference type="EMBL" id="JAPUFD010000003">
    <property type="protein sequence ID" value="MDI1486339.1"/>
    <property type="molecule type" value="Genomic_DNA"/>
</dbReference>
<dbReference type="InterPro" id="IPR007757">
    <property type="entry name" value="MT-A70-like"/>
</dbReference>
<dbReference type="InterPro" id="IPR002052">
    <property type="entry name" value="DNA_methylase_N6_adenine_CS"/>
</dbReference>
<dbReference type="GO" id="GO:0008168">
    <property type="term" value="F:methyltransferase activity"/>
    <property type="evidence" value="ECO:0007669"/>
    <property type="project" value="InterPro"/>
</dbReference>
<protein>
    <submittedName>
        <fullName evidence="3">Uncharacterized protein</fullName>
    </submittedName>
</protein>
<evidence type="ECO:0000313" key="4">
    <source>
        <dbReference type="Proteomes" id="UP001161017"/>
    </source>
</evidence>
<feature type="compositionally biased region" description="Polar residues" evidence="2">
    <location>
        <begin position="1"/>
        <end position="20"/>
    </location>
</feature>
<organism evidence="3 4">
    <name type="scientific">Ramalina farinacea</name>
    <dbReference type="NCBI Taxonomy" id="258253"/>
    <lineage>
        <taxon>Eukaryota</taxon>
        <taxon>Fungi</taxon>
        <taxon>Dikarya</taxon>
        <taxon>Ascomycota</taxon>
        <taxon>Pezizomycotina</taxon>
        <taxon>Lecanoromycetes</taxon>
        <taxon>OSLEUM clade</taxon>
        <taxon>Lecanoromycetidae</taxon>
        <taxon>Lecanorales</taxon>
        <taxon>Lecanorineae</taxon>
        <taxon>Ramalinaceae</taxon>
        <taxon>Ramalina</taxon>
    </lineage>
</organism>
<dbReference type="GO" id="GO:0003676">
    <property type="term" value="F:nucleic acid binding"/>
    <property type="evidence" value="ECO:0007669"/>
    <property type="project" value="InterPro"/>
</dbReference>
<reference evidence="3" key="1">
    <citation type="journal article" date="2023" name="Genome Biol. Evol.">
        <title>First Whole Genome Sequence and Flow Cytometry Genome Size Data for the Lichen-Forming Fungus Ramalina farinacea (Ascomycota).</title>
        <authorList>
            <person name="Llewellyn T."/>
            <person name="Mian S."/>
            <person name="Hill R."/>
            <person name="Leitch I.J."/>
            <person name="Gaya E."/>
        </authorList>
    </citation>
    <scope>NUCLEOTIDE SEQUENCE</scope>
    <source>
        <strain evidence="3">LIQ254RAFAR</strain>
    </source>
</reference>
<dbReference type="Proteomes" id="UP001161017">
    <property type="component" value="Unassembled WGS sequence"/>
</dbReference>
<dbReference type="PROSITE" id="PS00092">
    <property type="entry name" value="N6_MTASE"/>
    <property type="match status" value="1"/>
</dbReference>
<keyword evidence="4" id="KW-1185">Reference proteome</keyword>
<comment type="caution">
    <text evidence="3">The sequence shown here is derived from an EMBL/GenBank/DDBJ whole genome shotgun (WGS) entry which is preliminary data.</text>
</comment>
<dbReference type="PANTHER" id="PTHR12829:SF4">
    <property type="entry name" value="N(6)-ADENINE-SPECIFIC METHYLTRANSFERASE METTL4"/>
    <property type="match status" value="1"/>
</dbReference>
<evidence type="ECO:0000256" key="2">
    <source>
        <dbReference type="SAM" id="MobiDB-lite"/>
    </source>
</evidence>
<dbReference type="PANTHER" id="PTHR12829">
    <property type="entry name" value="N6-ADENOSINE-METHYLTRANSFERASE"/>
    <property type="match status" value="1"/>
</dbReference>
<dbReference type="SUPFAM" id="SSF53335">
    <property type="entry name" value="S-adenosyl-L-methionine-dependent methyltransferases"/>
    <property type="match status" value="1"/>
</dbReference>
<feature type="region of interest" description="Disordered" evidence="2">
    <location>
        <begin position="1"/>
        <end position="22"/>
    </location>
</feature>
<dbReference type="AlphaFoldDB" id="A0AA43QIM8"/>
<accession>A0AA43QIM8</accession>
<comment type="similarity">
    <text evidence="1">Belongs to the MT-A70-like family.</text>
</comment>
<dbReference type="InterPro" id="IPR029063">
    <property type="entry name" value="SAM-dependent_MTases_sf"/>
</dbReference>
<gene>
    <name evidence="3" type="ORF">OHK93_005566</name>
</gene>
<dbReference type="GO" id="GO:0032259">
    <property type="term" value="P:methylation"/>
    <property type="evidence" value="ECO:0007669"/>
    <property type="project" value="InterPro"/>
</dbReference>
<dbReference type="PROSITE" id="PS51143">
    <property type="entry name" value="MT_A70"/>
    <property type="match status" value="1"/>
</dbReference>
<dbReference type="GO" id="GO:0005634">
    <property type="term" value="C:nucleus"/>
    <property type="evidence" value="ECO:0007669"/>
    <property type="project" value="TreeGrafter"/>
</dbReference>
<dbReference type="Pfam" id="PF05063">
    <property type="entry name" value="MT-A70"/>
    <property type="match status" value="1"/>
</dbReference>
<proteinExistence type="inferred from homology"/>
<name>A0AA43QIM8_9LECA</name>
<evidence type="ECO:0000313" key="3">
    <source>
        <dbReference type="EMBL" id="MDI1486339.1"/>
    </source>
</evidence>